<dbReference type="Gene3D" id="2.120.10.30">
    <property type="entry name" value="TolB, C-terminal domain"/>
    <property type="match status" value="1"/>
</dbReference>
<proteinExistence type="predicted"/>
<dbReference type="PANTHER" id="PTHR11799:SF30">
    <property type="entry name" value="SERUM PARAOXONASE_ARYLESTERASE 2"/>
    <property type="match status" value="1"/>
</dbReference>
<gene>
    <name evidence="1" type="ORF">B0T10DRAFT_409858</name>
</gene>
<dbReference type="InterPro" id="IPR051288">
    <property type="entry name" value="Serum_paraoxonase/arylesterase"/>
</dbReference>
<name>A0A9P9ALD1_9HYPO</name>
<evidence type="ECO:0000313" key="1">
    <source>
        <dbReference type="EMBL" id="KAH6884487.1"/>
    </source>
</evidence>
<dbReference type="EMBL" id="JAGPYM010000020">
    <property type="protein sequence ID" value="KAH6884487.1"/>
    <property type="molecule type" value="Genomic_DNA"/>
</dbReference>
<dbReference type="Proteomes" id="UP000777438">
    <property type="component" value="Unassembled WGS sequence"/>
</dbReference>
<dbReference type="SUPFAM" id="SSF63829">
    <property type="entry name" value="Calcium-dependent phosphotriesterase"/>
    <property type="match status" value="1"/>
</dbReference>
<protein>
    <submittedName>
        <fullName evidence="1">Paraoxonase</fullName>
    </submittedName>
</protein>
<evidence type="ECO:0000313" key="2">
    <source>
        <dbReference type="Proteomes" id="UP000777438"/>
    </source>
</evidence>
<sequence length="357" mass="39308">MLSLFWNNALNRLERVNTLQSLDIKFADQIRNCEDALLVEEHGLAILGCDPARERWNTVMGIFLPGPYPRGSVWVYDYASGSDSLTELELVGYEGDDLHPLGMAYDSSSSTLYMANHRTDGSRLDLFDLDFKGGRAVAKHRRFIKHPLIHTPNSIAVINNREIYVTNDHYFAIGQHGILARIETYAAIPGGNVIHVDLATDTARVLARIPFANGIELLNDTTLAVSSTSSSSISIFEIEPKAHNLTLTNTFKVPFMPDNLSVDKNGALLIAGHPHPPSLTKFAETRALCNSEEGNTAEVCRATSAGSWISDWTAEGGRRDLYVGTLYPSSCTALRDVERKTGIVTGLYGKGILVWKE</sequence>
<dbReference type="PANTHER" id="PTHR11799">
    <property type="entry name" value="PARAOXONASE"/>
    <property type="match status" value="1"/>
</dbReference>
<dbReference type="OrthoDB" id="5307922at2759"/>
<comment type="caution">
    <text evidence="1">The sequence shown here is derived from an EMBL/GenBank/DDBJ whole genome shotgun (WGS) entry which is preliminary data.</text>
</comment>
<dbReference type="InterPro" id="IPR011042">
    <property type="entry name" value="6-blade_b-propeller_TolB-like"/>
</dbReference>
<accession>A0A9P9ALD1</accession>
<organism evidence="1 2">
    <name type="scientific">Thelonectria olida</name>
    <dbReference type="NCBI Taxonomy" id="1576542"/>
    <lineage>
        <taxon>Eukaryota</taxon>
        <taxon>Fungi</taxon>
        <taxon>Dikarya</taxon>
        <taxon>Ascomycota</taxon>
        <taxon>Pezizomycotina</taxon>
        <taxon>Sordariomycetes</taxon>
        <taxon>Hypocreomycetidae</taxon>
        <taxon>Hypocreales</taxon>
        <taxon>Nectriaceae</taxon>
        <taxon>Thelonectria</taxon>
    </lineage>
</organism>
<dbReference type="AlphaFoldDB" id="A0A9P9ALD1"/>
<reference evidence="1 2" key="1">
    <citation type="journal article" date="2021" name="Nat. Commun.">
        <title>Genetic determinants of endophytism in the Arabidopsis root mycobiome.</title>
        <authorList>
            <person name="Mesny F."/>
            <person name="Miyauchi S."/>
            <person name="Thiergart T."/>
            <person name="Pickel B."/>
            <person name="Atanasova L."/>
            <person name="Karlsson M."/>
            <person name="Huettel B."/>
            <person name="Barry K.W."/>
            <person name="Haridas S."/>
            <person name="Chen C."/>
            <person name="Bauer D."/>
            <person name="Andreopoulos W."/>
            <person name="Pangilinan J."/>
            <person name="LaButti K."/>
            <person name="Riley R."/>
            <person name="Lipzen A."/>
            <person name="Clum A."/>
            <person name="Drula E."/>
            <person name="Henrissat B."/>
            <person name="Kohler A."/>
            <person name="Grigoriev I.V."/>
            <person name="Martin F.M."/>
            <person name="Hacquard S."/>
        </authorList>
    </citation>
    <scope>NUCLEOTIDE SEQUENCE [LARGE SCALE GENOMIC DNA]</scope>
    <source>
        <strain evidence="1 2">MPI-CAGE-CH-0241</strain>
    </source>
</reference>
<keyword evidence="2" id="KW-1185">Reference proteome</keyword>